<dbReference type="NCBIfam" id="NF009400">
    <property type="entry name" value="PRK12765.1"/>
    <property type="match status" value="1"/>
</dbReference>
<keyword evidence="3" id="KW-0175">Coiled coil</keyword>
<dbReference type="RefSeq" id="WP_100590586.1">
    <property type="nucleotide sequence ID" value="NZ_CP015578.1"/>
</dbReference>
<dbReference type="Pfam" id="PF02465">
    <property type="entry name" value="FliD_N"/>
    <property type="match status" value="1"/>
</dbReference>
<dbReference type="GO" id="GO:0009421">
    <property type="term" value="C:bacterial-type flagellum filament cap"/>
    <property type="evidence" value="ECO:0007669"/>
    <property type="project" value="InterPro"/>
</dbReference>
<dbReference type="AlphaFoldDB" id="A0A1X9SMF0"/>
<dbReference type="KEGG" id="clx:CLAN_0652"/>
<evidence type="ECO:0000256" key="5">
    <source>
        <dbReference type="RuleBase" id="RU362066"/>
    </source>
</evidence>
<dbReference type="Pfam" id="PF07195">
    <property type="entry name" value="FliD_C"/>
    <property type="match status" value="1"/>
</dbReference>
<evidence type="ECO:0000256" key="1">
    <source>
        <dbReference type="ARBA" id="ARBA00009764"/>
    </source>
</evidence>
<dbReference type="GeneID" id="46921128"/>
<evidence type="ECO:0000259" key="6">
    <source>
        <dbReference type="Pfam" id="PF02465"/>
    </source>
</evidence>
<dbReference type="GO" id="GO:0005576">
    <property type="term" value="C:extracellular region"/>
    <property type="evidence" value="ECO:0007669"/>
    <property type="project" value="UniProtKB-SubCell"/>
</dbReference>
<comment type="subcellular location">
    <subcellularLocation>
        <location evidence="5">Secreted</location>
    </subcellularLocation>
    <subcellularLocation>
        <location evidence="5">Bacterial flagellum</location>
    </subcellularLocation>
</comment>
<evidence type="ECO:0000313" key="9">
    <source>
        <dbReference type="Proteomes" id="UP000202031"/>
    </source>
</evidence>
<evidence type="ECO:0000256" key="4">
    <source>
        <dbReference type="ARBA" id="ARBA00023143"/>
    </source>
</evidence>
<keyword evidence="8" id="KW-0966">Cell projection</keyword>
<evidence type="ECO:0000313" key="8">
    <source>
        <dbReference type="EMBL" id="ARQ97400.1"/>
    </source>
</evidence>
<feature type="domain" description="Flagellar hook-associated protein 2 C-terminal" evidence="7">
    <location>
        <begin position="263"/>
        <end position="600"/>
    </location>
</feature>
<evidence type="ECO:0000259" key="7">
    <source>
        <dbReference type="Pfam" id="PF07195"/>
    </source>
</evidence>
<protein>
    <recommendedName>
        <fullName evidence="5">Flagellar hook-associated protein 2</fullName>
        <shortName evidence="5">HAP2</shortName>
    </recommendedName>
    <alternativeName>
        <fullName evidence="5">Flagellar cap protein</fullName>
    </alternativeName>
</protein>
<dbReference type="PANTHER" id="PTHR30288">
    <property type="entry name" value="FLAGELLAR CAP/ASSEMBLY PROTEIN FLID"/>
    <property type="match status" value="1"/>
</dbReference>
<dbReference type="EMBL" id="CP015578">
    <property type="protein sequence ID" value="ARQ97400.1"/>
    <property type="molecule type" value="Genomic_DNA"/>
</dbReference>
<keyword evidence="8" id="KW-0969">Cilium</keyword>
<keyword evidence="8" id="KW-0282">Flagellum</keyword>
<comment type="similarity">
    <text evidence="1 5">Belongs to the FliD family.</text>
</comment>
<dbReference type="PANTHER" id="PTHR30288:SF0">
    <property type="entry name" value="FLAGELLAR HOOK-ASSOCIATED PROTEIN 2"/>
    <property type="match status" value="1"/>
</dbReference>
<dbReference type="GO" id="GO:0071973">
    <property type="term" value="P:bacterial-type flagellum-dependent cell motility"/>
    <property type="evidence" value="ECO:0007669"/>
    <property type="project" value="TreeGrafter"/>
</dbReference>
<dbReference type="GO" id="GO:0007155">
    <property type="term" value="P:cell adhesion"/>
    <property type="evidence" value="ECO:0007669"/>
    <property type="project" value="InterPro"/>
</dbReference>
<accession>A0A1X9SMF0</accession>
<sequence length="618" mass="66415">MAINTEKSQLGVGSGNILSWDTIDKLKEADTKALIKPLETEIQSNLTKQKDLTAITTLLSTFKSNVSNLTGDSTYLKREASTSGSGSVSVSVSSGVAEQELNLSVEQLASQDSFQSKKFSSRTDSVFTQDVSFGISIGGKDYVIDADSTTTLEQLAEKINEATDGKVQAKILNVGGDEPFRLIIQSAETGEANKISFYSITNSSSSNTSSDSTLEALGFYFDKSSGSGEKDSYGNEINRLTLKDPSTLQPDQQQKAGSQISKAQDAKFKYNGIDITRSSNKVEDLILGVSLTLNKVDKDGESTNSSIKQSTKGILEDIKAMVDSFNSLMNNINEATKYDSETGLAGTFQGVREITSISSELNKIINGVSKDGKSLASFGITVTKDGLLTMDSTKVNDMITTNFDEFKNFFSSETKFTNVTAKGDKAIDWNNDIKGTLTINGVDISIDIPKDYTAGGATNTGGTGDEKDKKNALLKAITNASGLSNISASFDKDGKLVLKGSGGTNIEIKGDSTFLESLGLKEQKLEGKTEVVGGFFKGLNDTLNGLIGTNGTLTKYENSLTSSHKSLTETKEKRQKELDTKYTTMAEKWSQYDTIIAKLESQMNTVNGMIEAARNANK</sequence>
<dbReference type="InterPro" id="IPR040026">
    <property type="entry name" value="FliD"/>
</dbReference>
<name>A0A1X9SMF0_9BACT</name>
<proteinExistence type="inferred from homology"/>
<reference evidence="9" key="1">
    <citation type="journal article" date="2017" name="Genome Biol. Evol.">
        <title>Comparative Genomic Analysis Identifies a Campylobacter Clade Deficient in Selenium Metabolism.</title>
        <authorList>
            <person name="Miller W.G."/>
            <person name="Yee E."/>
            <person name="Lopes B.S."/>
            <person name="Chapman M.H."/>
            <person name="Huynh S."/>
            <person name="Bono J.L."/>
            <person name="Parker C.T."/>
            <person name="Strachan N.J.C."/>
            <person name="Forbes K.J."/>
        </authorList>
    </citation>
    <scope>NUCLEOTIDE SEQUENCE [LARGE SCALE GENOMIC DNA]</scope>
    <source>
        <strain evidence="9">NCTC 13004</strain>
    </source>
</reference>
<keyword evidence="5" id="KW-0964">Secreted</keyword>
<keyword evidence="4 5" id="KW-0975">Bacterial flagellum</keyword>
<comment type="function">
    <text evidence="5">Required for morphogenesis and for the elongation of the flagellar filament by facilitating polymerization of the flagellin monomers at the tip of growing filament. Forms a capping structure, which prevents flagellin subunits (transported through the central channel of the flagellum) from leaking out without polymerization at the distal end.</text>
</comment>
<dbReference type="Proteomes" id="UP000202031">
    <property type="component" value="Chromosome"/>
</dbReference>
<gene>
    <name evidence="8" type="primary">fliD</name>
    <name evidence="8" type="ORF">CLAN_0652</name>
</gene>
<dbReference type="GO" id="GO:0009424">
    <property type="term" value="C:bacterial-type flagellum hook"/>
    <property type="evidence" value="ECO:0007669"/>
    <property type="project" value="UniProtKB-UniRule"/>
</dbReference>
<dbReference type="InterPro" id="IPR010809">
    <property type="entry name" value="FliD_C"/>
</dbReference>
<evidence type="ECO:0000256" key="3">
    <source>
        <dbReference type="ARBA" id="ARBA00023054"/>
    </source>
</evidence>
<evidence type="ECO:0000256" key="2">
    <source>
        <dbReference type="ARBA" id="ARBA00011255"/>
    </source>
</evidence>
<reference evidence="9" key="2">
    <citation type="journal article" date="2017" name="Genome Biol. Evol.">
        <title>Comparative genomic analysis identifies a Campylobacter clade deficient in selenium metabolism.</title>
        <authorList>
            <person name="Miller W.G."/>
            <person name="Yee E."/>
            <person name="Lopes B.S."/>
            <person name="Chapman M.H."/>
            <person name="Huynh S."/>
            <person name="Bono J.L."/>
            <person name="Parker C.T."/>
            <person name="Strachan N.J.C."/>
            <person name="Forbes K.J."/>
        </authorList>
    </citation>
    <scope>NUCLEOTIDE SEQUENCE [LARGE SCALE GENOMIC DNA]</scope>
    <source>
        <strain evidence="9">NCTC 13004</strain>
    </source>
</reference>
<dbReference type="InterPro" id="IPR003481">
    <property type="entry name" value="FliD_N"/>
</dbReference>
<feature type="domain" description="Flagellar hook-associated protein 2 N-terminal" evidence="6">
    <location>
        <begin position="21"/>
        <end position="111"/>
    </location>
</feature>
<organism evidence="8 9">
    <name type="scientific">Campylobacter lanienae NCTC 13004</name>
    <dbReference type="NCBI Taxonomy" id="1031753"/>
    <lineage>
        <taxon>Bacteria</taxon>
        <taxon>Pseudomonadati</taxon>
        <taxon>Campylobacterota</taxon>
        <taxon>Epsilonproteobacteria</taxon>
        <taxon>Campylobacterales</taxon>
        <taxon>Campylobacteraceae</taxon>
        <taxon>Campylobacter</taxon>
    </lineage>
</organism>
<comment type="subunit">
    <text evidence="2 5">Homopentamer.</text>
</comment>